<feature type="compositionally biased region" description="Basic and acidic residues" evidence="1">
    <location>
        <begin position="45"/>
        <end position="65"/>
    </location>
</feature>
<protein>
    <submittedName>
        <fullName evidence="2">Uncharacterized protein</fullName>
    </submittedName>
</protein>
<evidence type="ECO:0000256" key="1">
    <source>
        <dbReference type="SAM" id="MobiDB-lite"/>
    </source>
</evidence>
<proteinExistence type="predicted"/>
<comment type="caution">
    <text evidence="2">The sequence shown here is derived from an EMBL/GenBank/DDBJ whole genome shotgun (WGS) entry which is preliminary data.</text>
</comment>
<dbReference type="AlphaFoldDB" id="A0A2N1NME2"/>
<reference evidence="2 3" key="1">
    <citation type="submission" date="2016-04" db="EMBL/GenBank/DDBJ databases">
        <title>Genome analyses suggest a sexual origin of heterokaryosis in a supposedly ancient asexual fungus.</title>
        <authorList>
            <person name="Ropars J."/>
            <person name="Sedzielewska K."/>
            <person name="Noel J."/>
            <person name="Charron P."/>
            <person name="Farinelli L."/>
            <person name="Marton T."/>
            <person name="Kruger M."/>
            <person name="Pelin A."/>
            <person name="Brachmann A."/>
            <person name="Corradi N."/>
        </authorList>
    </citation>
    <scope>NUCLEOTIDE SEQUENCE [LARGE SCALE GENOMIC DNA]</scope>
    <source>
        <strain evidence="2 3">C2</strain>
    </source>
</reference>
<organism evidence="2 3">
    <name type="scientific">Rhizophagus irregularis</name>
    <dbReference type="NCBI Taxonomy" id="588596"/>
    <lineage>
        <taxon>Eukaryota</taxon>
        <taxon>Fungi</taxon>
        <taxon>Fungi incertae sedis</taxon>
        <taxon>Mucoromycota</taxon>
        <taxon>Glomeromycotina</taxon>
        <taxon>Glomeromycetes</taxon>
        <taxon>Glomerales</taxon>
        <taxon>Glomeraceae</taxon>
        <taxon>Rhizophagus</taxon>
    </lineage>
</organism>
<evidence type="ECO:0000313" key="3">
    <source>
        <dbReference type="Proteomes" id="UP000233469"/>
    </source>
</evidence>
<gene>
    <name evidence="2" type="ORF">RhiirC2_258979</name>
</gene>
<dbReference type="Proteomes" id="UP000233469">
    <property type="component" value="Unassembled WGS sequence"/>
</dbReference>
<sequence length="178" mass="20960">MFLNISHMKVGVFVRMDQEYLFNKVREIHVWSVSSLNTTTGNNEKVVKKNVSEKDSRNNKSSDVNRDTDANILMSEFCINREESRECMHFRCNCTEFVSWRALHGSSINLFHTTCIKCWRIMNSIYLTSYSPHYTETCFTYIVDEPFCRKIDIVLTHEILPLIHFTVLIRKQGIFSMI</sequence>
<accession>A0A2N1NME2</accession>
<evidence type="ECO:0000313" key="2">
    <source>
        <dbReference type="EMBL" id="PKK75062.1"/>
    </source>
</evidence>
<dbReference type="VEuPathDB" id="FungiDB:FUN_018689"/>
<name>A0A2N1NME2_9GLOM</name>
<dbReference type="EMBL" id="LLXL01000268">
    <property type="protein sequence ID" value="PKK75062.1"/>
    <property type="molecule type" value="Genomic_DNA"/>
</dbReference>
<feature type="region of interest" description="Disordered" evidence="1">
    <location>
        <begin position="44"/>
        <end position="65"/>
    </location>
</feature>
<reference evidence="2 3" key="2">
    <citation type="submission" date="2017-10" db="EMBL/GenBank/DDBJ databases">
        <title>Extensive intraspecific genome diversity in a model arbuscular mycorrhizal fungus.</title>
        <authorList>
            <person name="Chen E.C.H."/>
            <person name="Morin E."/>
            <person name="Baudet D."/>
            <person name="Noel J."/>
            <person name="Ndikumana S."/>
            <person name="Charron P."/>
            <person name="St-Onge C."/>
            <person name="Giorgi J."/>
            <person name="Grigoriev I.V."/>
            <person name="Roux C."/>
            <person name="Martin F.M."/>
            <person name="Corradi N."/>
        </authorList>
    </citation>
    <scope>NUCLEOTIDE SEQUENCE [LARGE SCALE GENOMIC DNA]</scope>
    <source>
        <strain evidence="2 3">C2</strain>
    </source>
</reference>